<organism evidence="1 2">
    <name type="scientific">Eretmocerus hayati</name>
    <dbReference type="NCBI Taxonomy" id="131215"/>
    <lineage>
        <taxon>Eukaryota</taxon>
        <taxon>Metazoa</taxon>
        <taxon>Ecdysozoa</taxon>
        <taxon>Arthropoda</taxon>
        <taxon>Hexapoda</taxon>
        <taxon>Insecta</taxon>
        <taxon>Pterygota</taxon>
        <taxon>Neoptera</taxon>
        <taxon>Endopterygota</taxon>
        <taxon>Hymenoptera</taxon>
        <taxon>Apocrita</taxon>
        <taxon>Proctotrupomorpha</taxon>
        <taxon>Chalcidoidea</taxon>
        <taxon>Aphelinidae</taxon>
        <taxon>Aphelininae</taxon>
        <taxon>Eretmocerus</taxon>
    </lineage>
</organism>
<name>A0ACC2N3B9_9HYME</name>
<proteinExistence type="predicted"/>
<dbReference type="EMBL" id="CM056744">
    <property type="protein sequence ID" value="KAJ8664819.1"/>
    <property type="molecule type" value="Genomic_DNA"/>
</dbReference>
<evidence type="ECO:0000313" key="2">
    <source>
        <dbReference type="Proteomes" id="UP001239111"/>
    </source>
</evidence>
<accession>A0ACC2N3B9</accession>
<reference evidence="1" key="1">
    <citation type="submission" date="2023-04" db="EMBL/GenBank/DDBJ databases">
        <title>A chromosome-level genome assembly of the parasitoid wasp Eretmocerus hayati.</title>
        <authorList>
            <person name="Zhong Y."/>
            <person name="Liu S."/>
            <person name="Liu Y."/>
        </authorList>
    </citation>
    <scope>NUCLEOTIDE SEQUENCE</scope>
    <source>
        <strain evidence="1">ZJU_SS_LIU_2023</strain>
    </source>
</reference>
<sequence length="240" mass="26635">MTKSTKRVRKHRSKRKMLKSARLENHQISSEESNKESDYDSDIAISSGTQSSDECTDGSAQKRSVDDDCVRSTNTDGPTDQVSSGQFSSNAHNEISEESSSSEAQNSERSGTSIHSDSDEGGSESKQSDGNLSDTGDLTRYNQHNQDDGGEVMQHLGDTHDEVQQLKYWVVKNRIAMSHTDELLVILRRRLLPELPASSKTFLQTSSAYYVIEEMLDADNLLGEFVYFGIEEGLQACINP</sequence>
<keyword evidence="2" id="KW-1185">Reference proteome</keyword>
<protein>
    <submittedName>
        <fullName evidence="1">Uncharacterized protein</fullName>
    </submittedName>
</protein>
<evidence type="ECO:0000313" key="1">
    <source>
        <dbReference type="EMBL" id="KAJ8664819.1"/>
    </source>
</evidence>
<comment type="caution">
    <text evidence="1">The sequence shown here is derived from an EMBL/GenBank/DDBJ whole genome shotgun (WGS) entry which is preliminary data.</text>
</comment>
<gene>
    <name evidence="1" type="ORF">QAD02_006481</name>
</gene>
<dbReference type="Proteomes" id="UP001239111">
    <property type="component" value="Chromosome 4"/>
</dbReference>